<protein>
    <submittedName>
        <fullName evidence="2">Arc-like DNA-binding protein</fullName>
    </submittedName>
</protein>
<accession>A0ABP2GMS0</accession>
<proteinExistence type="predicted"/>
<evidence type="ECO:0000313" key="2">
    <source>
        <dbReference type="EMBL" id="EET83038.1"/>
    </source>
</evidence>
<reference evidence="2 3" key="1">
    <citation type="submission" date="2009-07" db="EMBL/GenBank/DDBJ databases">
        <authorList>
            <person name="Madupu R."/>
            <person name="Durkin A.S."/>
            <person name="Torralba M."/>
            <person name="Methe B."/>
            <person name="Sutton G.G."/>
            <person name="Strausberg R.L."/>
            <person name="Nelson K.E."/>
        </authorList>
    </citation>
    <scope>NUCLEOTIDE SEQUENCE [LARGE SCALE GENOMIC DNA]</scope>
    <source>
        <strain evidence="2 3">SK82</strain>
    </source>
</reference>
<dbReference type="EMBL" id="ACVR01000025">
    <property type="protein sequence ID" value="EET83038.1"/>
    <property type="molecule type" value="Genomic_DNA"/>
</dbReference>
<comment type="caution">
    <text evidence="2">The sequence shown here is derived from an EMBL/GenBank/DDBJ whole genome shotgun (WGS) entry which is preliminary data.</text>
</comment>
<feature type="domain" description="Arc-like DNA binding" evidence="1">
    <location>
        <begin position="2"/>
        <end position="46"/>
    </location>
</feature>
<keyword evidence="3" id="KW-1185">Reference proteome</keyword>
<dbReference type="Pfam" id="PF03869">
    <property type="entry name" value="Arc"/>
    <property type="match status" value="1"/>
</dbReference>
<dbReference type="RefSeq" id="WP_005404118.1">
    <property type="nucleotide sequence ID" value="NZ_ACVR01000025.1"/>
</dbReference>
<dbReference type="SUPFAM" id="SSF47598">
    <property type="entry name" value="Ribbon-helix-helix"/>
    <property type="match status" value="1"/>
</dbReference>
<organism evidence="2 3">
    <name type="scientific">Acinetobacter radioresistens SK82</name>
    <dbReference type="NCBI Taxonomy" id="596318"/>
    <lineage>
        <taxon>Bacteria</taxon>
        <taxon>Pseudomonadati</taxon>
        <taxon>Pseudomonadota</taxon>
        <taxon>Gammaproteobacteria</taxon>
        <taxon>Moraxellales</taxon>
        <taxon>Moraxellaceae</taxon>
        <taxon>Acinetobacter</taxon>
    </lineage>
</organism>
<dbReference type="InterPro" id="IPR005569">
    <property type="entry name" value="Arc_DNA-bd_dom"/>
</dbReference>
<name>A0ABP2GMS0_ACIRA</name>
<gene>
    <name evidence="2" type="ORF">ACIRA0001_3109</name>
</gene>
<dbReference type="Gene3D" id="1.10.1220.10">
    <property type="entry name" value="Met repressor-like"/>
    <property type="match status" value="1"/>
</dbReference>
<sequence>MARTDPQFNLRVPQELKQQVEDAAKESGRSINAEAVFRLEQSFRNEMGDLESVPTEELMKELAKRLDGFSVVAN</sequence>
<evidence type="ECO:0000313" key="3">
    <source>
        <dbReference type="Proteomes" id="UP000018419"/>
    </source>
</evidence>
<evidence type="ECO:0000259" key="1">
    <source>
        <dbReference type="Pfam" id="PF03869"/>
    </source>
</evidence>
<dbReference type="Proteomes" id="UP000018419">
    <property type="component" value="Unassembled WGS sequence"/>
</dbReference>
<dbReference type="InterPro" id="IPR010985">
    <property type="entry name" value="Ribbon_hlx_hlx"/>
</dbReference>
<dbReference type="InterPro" id="IPR013321">
    <property type="entry name" value="Arc_rbn_hlx_hlx"/>
</dbReference>